<evidence type="ECO:0000259" key="3">
    <source>
        <dbReference type="Pfam" id="PF16344"/>
    </source>
</evidence>
<evidence type="ECO:0000256" key="1">
    <source>
        <dbReference type="SAM" id="Phobius"/>
    </source>
</evidence>
<evidence type="ECO:0000313" key="5">
    <source>
        <dbReference type="Proteomes" id="UP000033047"/>
    </source>
</evidence>
<dbReference type="STRING" id="927665.HMPREF1535_01430"/>
<dbReference type="Gene3D" id="2.60.120.1440">
    <property type="match status" value="1"/>
</dbReference>
<dbReference type="PANTHER" id="PTHR30273">
    <property type="entry name" value="PERIPLASMIC SIGNAL SENSOR AND SIGMA FACTOR ACTIVATOR FECR-RELATED"/>
    <property type="match status" value="1"/>
</dbReference>
<dbReference type="GO" id="GO:0016989">
    <property type="term" value="F:sigma factor antagonist activity"/>
    <property type="evidence" value="ECO:0007669"/>
    <property type="project" value="TreeGrafter"/>
</dbReference>
<keyword evidence="1" id="KW-0812">Transmembrane</keyword>
<accession>A0A0F5JG88</accession>
<comment type="caution">
    <text evidence="4">The sequence shown here is derived from an EMBL/GenBank/DDBJ whole genome shotgun (WGS) entry which is preliminary data.</text>
</comment>
<gene>
    <name evidence="4" type="ORF">HMPREF1535_01430</name>
</gene>
<dbReference type="Pfam" id="PF16344">
    <property type="entry name" value="FecR_C"/>
    <property type="match status" value="1"/>
</dbReference>
<dbReference type="PATRIC" id="fig|927665.4.peg.1462"/>
<evidence type="ECO:0008006" key="6">
    <source>
        <dbReference type="Google" id="ProtNLM"/>
    </source>
</evidence>
<name>A0A0F5JG88_9BACT</name>
<reference evidence="4 5" key="1">
    <citation type="submission" date="2013-04" db="EMBL/GenBank/DDBJ databases">
        <title>The Genome Sequence of Parabacteroides goldsteinii DSM 19448.</title>
        <authorList>
            <consortium name="The Broad Institute Genomics Platform"/>
            <person name="Earl A."/>
            <person name="Ward D."/>
            <person name="Feldgarden M."/>
            <person name="Gevers D."/>
            <person name="Martens E."/>
            <person name="Sakamoto M."/>
            <person name="Benno Y."/>
            <person name="Song Y."/>
            <person name="Liu C."/>
            <person name="Lee J."/>
            <person name="Bolanos M."/>
            <person name="Vaisanen M.L."/>
            <person name="Finegold S.M."/>
            <person name="Walker B."/>
            <person name="Young S."/>
            <person name="Zeng Q."/>
            <person name="Gargeya S."/>
            <person name="Fitzgerald M."/>
            <person name="Haas B."/>
            <person name="Abouelleil A."/>
            <person name="Allen A.W."/>
            <person name="Alvarado L."/>
            <person name="Arachchi H.M."/>
            <person name="Berlin A.M."/>
            <person name="Chapman S.B."/>
            <person name="Gainer-Dewar J."/>
            <person name="Goldberg J."/>
            <person name="Griggs A."/>
            <person name="Gujja S."/>
            <person name="Hansen M."/>
            <person name="Howarth C."/>
            <person name="Imamovic A."/>
            <person name="Ireland A."/>
            <person name="Larimer J."/>
            <person name="McCowan C."/>
            <person name="Murphy C."/>
            <person name="Pearson M."/>
            <person name="Poon T.W."/>
            <person name="Priest M."/>
            <person name="Roberts A."/>
            <person name="Saif S."/>
            <person name="Shea T."/>
            <person name="Sisk P."/>
            <person name="Sykes S."/>
            <person name="Wortman J."/>
            <person name="Nusbaum C."/>
            <person name="Birren B."/>
        </authorList>
    </citation>
    <scope>NUCLEOTIDE SEQUENCE [LARGE SCALE GENOMIC DNA]</scope>
    <source>
        <strain evidence="4 5">DSM 19448</strain>
    </source>
</reference>
<evidence type="ECO:0000259" key="2">
    <source>
        <dbReference type="Pfam" id="PF04773"/>
    </source>
</evidence>
<organism evidence="4 5">
    <name type="scientific">Parabacteroides goldsteinii DSM 19448 = WAL 12034</name>
    <dbReference type="NCBI Taxonomy" id="927665"/>
    <lineage>
        <taxon>Bacteria</taxon>
        <taxon>Pseudomonadati</taxon>
        <taxon>Bacteroidota</taxon>
        <taxon>Bacteroidia</taxon>
        <taxon>Bacteroidales</taxon>
        <taxon>Tannerellaceae</taxon>
        <taxon>Parabacteroides</taxon>
    </lineage>
</organism>
<proteinExistence type="predicted"/>
<dbReference type="PIRSF" id="PIRSF018266">
    <property type="entry name" value="FecR"/>
    <property type="match status" value="1"/>
</dbReference>
<sequence length="329" mass="38252">MKAPDKHIIDRTLNNTATPEEARQVIRWFSTPEGSRYLSSLMDEDMEKIQPGSEKLYAERSIPTDEMYQFIMKKIHLQQRKRFIFRAAAILIPLLLFLGQFWYIDKHIDLFADSGYEEIYVPKGERMQLIFQDGSKAILNAETRIKYPRKFGFNERKVELEGEAFFEVSPNKDRPFIVDVKDINVKVLGTTFDVKAYATDPDIFVSLETGKVALANNSRPLAHLQPGEKATYNRKTGVCKISRPEDIGHNSAWKKNQIVFNNTPLSEVITTLSRWYNVEFEMQDSSLLYYNYTLTSTDQKLEQILKDLEKITPVQFSEKEEIIKIRSKK</sequence>
<dbReference type="AlphaFoldDB" id="A0A0F5JG88"/>
<feature type="domain" description="FecR protein" evidence="2">
    <location>
        <begin position="119"/>
        <end position="212"/>
    </location>
</feature>
<dbReference type="Proteomes" id="UP000033047">
    <property type="component" value="Unassembled WGS sequence"/>
</dbReference>
<evidence type="ECO:0000313" key="4">
    <source>
        <dbReference type="EMBL" id="KKB56779.1"/>
    </source>
</evidence>
<dbReference type="Gene3D" id="3.55.50.30">
    <property type="match status" value="1"/>
</dbReference>
<dbReference type="InterPro" id="IPR006860">
    <property type="entry name" value="FecR"/>
</dbReference>
<dbReference type="FunFam" id="2.60.120.1440:FF:000001">
    <property type="entry name" value="Putative anti-sigma factor"/>
    <property type="match status" value="1"/>
</dbReference>
<dbReference type="HOGENOM" id="CLU_050192_2_2_10"/>
<dbReference type="PANTHER" id="PTHR30273:SF2">
    <property type="entry name" value="PROTEIN FECR"/>
    <property type="match status" value="1"/>
</dbReference>
<dbReference type="EMBL" id="AQHV01000010">
    <property type="protein sequence ID" value="KKB56779.1"/>
    <property type="molecule type" value="Genomic_DNA"/>
</dbReference>
<dbReference type="InterPro" id="IPR012373">
    <property type="entry name" value="Ferrdict_sens_TM"/>
</dbReference>
<dbReference type="Pfam" id="PF04773">
    <property type="entry name" value="FecR"/>
    <property type="match status" value="1"/>
</dbReference>
<keyword evidence="1" id="KW-0472">Membrane</keyword>
<feature type="transmembrane region" description="Helical" evidence="1">
    <location>
        <begin position="83"/>
        <end position="104"/>
    </location>
</feature>
<keyword evidence="1" id="KW-1133">Transmembrane helix</keyword>
<dbReference type="RefSeq" id="WP_046145688.1">
    <property type="nucleotide sequence ID" value="NZ_KQ033912.1"/>
</dbReference>
<dbReference type="InterPro" id="IPR032508">
    <property type="entry name" value="FecR_C"/>
</dbReference>
<feature type="domain" description="Protein FecR C-terminal" evidence="3">
    <location>
        <begin position="258"/>
        <end position="323"/>
    </location>
</feature>
<protein>
    <recommendedName>
        <fullName evidence="6">FecR protein domain-containing protein</fullName>
    </recommendedName>
</protein>